<dbReference type="InterPro" id="IPR010730">
    <property type="entry name" value="HET"/>
</dbReference>
<evidence type="ECO:0000313" key="3">
    <source>
        <dbReference type="EMBL" id="KAJ4340296.1"/>
    </source>
</evidence>
<dbReference type="Pfam" id="PF06985">
    <property type="entry name" value="HET"/>
    <property type="match status" value="1"/>
</dbReference>
<feature type="domain" description="Heterokaryon incompatibility" evidence="2">
    <location>
        <begin position="12"/>
        <end position="187"/>
    </location>
</feature>
<dbReference type="OrthoDB" id="5386682at2759"/>
<organism evidence="3 4">
    <name type="scientific">Didymella glomerata</name>
    <dbReference type="NCBI Taxonomy" id="749621"/>
    <lineage>
        <taxon>Eukaryota</taxon>
        <taxon>Fungi</taxon>
        <taxon>Dikarya</taxon>
        <taxon>Ascomycota</taxon>
        <taxon>Pezizomycotina</taxon>
        <taxon>Dothideomycetes</taxon>
        <taxon>Pleosporomycetidae</taxon>
        <taxon>Pleosporales</taxon>
        <taxon>Pleosporineae</taxon>
        <taxon>Didymellaceae</taxon>
        <taxon>Didymella</taxon>
    </lineage>
</organism>
<name>A0A9W8X3X9_9PLEO</name>
<evidence type="ECO:0000259" key="2">
    <source>
        <dbReference type="Pfam" id="PF06985"/>
    </source>
</evidence>
<gene>
    <name evidence="3" type="ORF">N0V87_002588</name>
</gene>
<evidence type="ECO:0000256" key="1">
    <source>
        <dbReference type="SAM" id="MobiDB-lite"/>
    </source>
</evidence>
<dbReference type="InterPro" id="IPR052895">
    <property type="entry name" value="HetReg/Transcr_Mod"/>
</dbReference>
<sequence length="226" mass="25172">MTVISLDPPPKYNAVSYVWGQDDPSGSHNVSINGTLMPVRPNIWHFLEQMRKETFEDLLWIDAICINQRDIAERGHQVAVMGQIYEKAAEVQAWLGDANEPVQQAMRMICACWSERSSSKGERSGNDGEAVNGDLGTNDAEQTTKRNVGGQVSANTGPGRILSLDDLTLISHIWSCVYWSRLWIVPEFLLAKELTIRCGSVRMPTKILSAKPAKPAIGFNKARKFK</sequence>
<feature type="region of interest" description="Disordered" evidence="1">
    <location>
        <begin position="117"/>
        <end position="152"/>
    </location>
</feature>
<proteinExistence type="predicted"/>
<dbReference type="PANTHER" id="PTHR24148:SF73">
    <property type="entry name" value="HET DOMAIN PROTEIN (AFU_ORTHOLOGUE AFUA_8G01020)"/>
    <property type="match status" value="1"/>
</dbReference>
<dbReference type="PANTHER" id="PTHR24148">
    <property type="entry name" value="ANKYRIN REPEAT DOMAIN-CONTAINING PROTEIN 39 HOMOLOG-RELATED"/>
    <property type="match status" value="1"/>
</dbReference>
<keyword evidence="4" id="KW-1185">Reference proteome</keyword>
<comment type="caution">
    <text evidence="3">The sequence shown here is derived from an EMBL/GenBank/DDBJ whole genome shotgun (WGS) entry which is preliminary data.</text>
</comment>
<dbReference type="AlphaFoldDB" id="A0A9W8X3X9"/>
<reference evidence="3" key="1">
    <citation type="submission" date="2022-10" db="EMBL/GenBank/DDBJ databases">
        <title>Tapping the CABI collections for fungal endophytes: first genome assemblies for Collariella, Neodidymelliopsis, Ascochyta clinopodiicola, Didymella pomorum, Didymosphaeria variabile, Neocosmospora piperis and Neocucurbitaria cava.</title>
        <authorList>
            <person name="Hill R."/>
        </authorList>
    </citation>
    <scope>NUCLEOTIDE SEQUENCE</scope>
    <source>
        <strain evidence="3">IMI 360193</strain>
    </source>
</reference>
<feature type="compositionally biased region" description="Basic and acidic residues" evidence="1">
    <location>
        <begin position="117"/>
        <end position="126"/>
    </location>
</feature>
<accession>A0A9W8X3X9</accession>
<evidence type="ECO:0000313" key="4">
    <source>
        <dbReference type="Proteomes" id="UP001140562"/>
    </source>
</evidence>
<dbReference type="Proteomes" id="UP001140562">
    <property type="component" value="Unassembled WGS sequence"/>
</dbReference>
<dbReference type="EMBL" id="JAPEUV010000017">
    <property type="protein sequence ID" value="KAJ4340296.1"/>
    <property type="molecule type" value="Genomic_DNA"/>
</dbReference>
<protein>
    <recommendedName>
        <fullName evidence="2">Heterokaryon incompatibility domain-containing protein</fullName>
    </recommendedName>
</protein>